<evidence type="ECO:0000313" key="3">
    <source>
        <dbReference type="Proteomes" id="UP000572817"/>
    </source>
</evidence>
<sequence length="128" mass="14195">MATTTSAAAAAAGPSHQGFPSSTLQVPKYVGQTRSASSDRARSFRRTQYKKSAKARLEELVREVTAERHEREAREVSERGRTQLDESIKLLHDRHAALELWSQELRCGGERSRSRSASRTRGGESGPE</sequence>
<reference evidence="2" key="1">
    <citation type="submission" date="2020-04" db="EMBL/GenBank/DDBJ databases">
        <title>Genome Assembly and Annotation of Botryosphaeria dothidea sdau 11-99, a Latent Pathogen of Apple Fruit Ring Rot in China.</title>
        <authorList>
            <person name="Yu C."/>
            <person name="Diao Y."/>
            <person name="Lu Q."/>
            <person name="Zhao J."/>
            <person name="Cui S."/>
            <person name="Peng C."/>
            <person name="He B."/>
            <person name="Liu H."/>
        </authorList>
    </citation>
    <scope>NUCLEOTIDE SEQUENCE [LARGE SCALE GENOMIC DNA]</scope>
    <source>
        <strain evidence="2">Sdau11-99</strain>
    </source>
</reference>
<feature type="compositionally biased region" description="Low complexity" evidence="1">
    <location>
        <begin position="1"/>
        <end position="12"/>
    </location>
</feature>
<evidence type="ECO:0000256" key="1">
    <source>
        <dbReference type="SAM" id="MobiDB-lite"/>
    </source>
</evidence>
<evidence type="ECO:0000313" key="2">
    <source>
        <dbReference type="EMBL" id="KAF4313871.1"/>
    </source>
</evidence>
<dbReference type="AlphaFoldDB" id="A0A8H4NCE2"/>
<dbReference type="Proteomes" id="UP000572817">
    <property type="component" value="Unassembled WGS sequence"/>
</dbReference>
<comment type="caution">
    <text evidence="2">The sequence shown here is derived from an EMBL/GenBank/DDBJ whole genome shotgun (WGS) entry which is preliminary data.</text>
</comment>
<feature type="compositionally biased region" description="Basic residues" evidence="1">
    <location>
        <begin position="43"/>
        <end position="52"/>
    </location>
</feature>
<dbReference type="EMBL" id="WWBZ02000001">
    <property type="protein sequence ID" value="KAF4313871.1"/>
    <property type="molecule type" value="Genomic_DNA"/>
</dbReference>
<proteinExistence type="predicted"/>
<gene>
    <name evidence="2" type="ORF">GTA08_BOTSDO00876</name>
</gene>
<organism evidence="2 3">
    <name type="scientific">Botryosphaeria dothidea</name>
    <dbReference type="NCBI Taxonomy" id="55169"/>
    <lineage>
        <taxon>Eukaryota</taxon>
        <taxon>Fungi</taxon>
        <taxon>Dikarya</taxon>
        <taxon>Ascomycota</taxon>
        <taxon>Pezizomycotina</taxon>
        <taxon>Dothideomycetes</taxon>
        <taxon>Dothideomycetes incertae sedis</taxon>
        <taxon>Botryosphaeriales</taxon>
        <taxon>Botryosphaeriaceae</taxon>
        <taxon>Botryosphaeria</taxon>
    </lineage>
</organism>
<feature type="region of interest" description="Disordered" evidence="1">
    <location>
        <begin position="1"/>
        <end position="52"/>
    </location>
</feature>
<protein>
    <submittedName>
        <fullName evidence="2">Uncharacterized protein</fullName>
    </submittedName>
</protein>
<feature type="region of interest" description="Disordered" evidence="1">
    <location>
        <begin position="105"/>
        <end position="128"/>
    </location>
</feature>
<accession>A0A8H4NCE2</accession>
<keyword evidence="3" id="KW-1185">Reference proteome</keyword>
<name>A0A8H4NCE2_9PEZI</name>
<dbReference type="OrthoDB" id="3940750at2759"/>